<accession>A0A137ZRV4</accession>
<proteinExistence type="predicted"/>
<dbReference type="Pfam" id="PF04883">
    <property type="entry name" value="HK97-gp10_like"/>
    <property type="match status" value="1"/>
</dbReference>
<dbReference type="RefSeq" id="WP_068743686.1">
    <property type="nucleotide sequence ID" value="NZ_LSRE01000002.1"/>
</dbReference>
<sequence length="151" mass="16575">MPTSSSYQFNHGESDRVMAQGAVQWGNRVGRAVVNQAKKNAPVDEGRLRSSISHTVDVRPRAVTVTVGSPLEYAAYQEEGTGIHGPRNALIYPTTMKALKFRASMKGPGQPAKGKRPWVFAKYVRGVEATHFLSRALETVLGQGNVRRRGR</sequence>
<comment type="caution">
    <text evidence="1">The sequence shown here is derived from an EMBL/GenBank/DDBJ whole genome shotgun (WGS) entry which is preliminary data.</text>
</comment>
<dbReference type="EMBL" id="LSRE01000002">
    <property type="protein sequence ID" value="KXP00906.1"/>
    <property type="molecule type" value="Genomic_DNA"/>
</dbReference>
<name>A0A137ZRV4_9ACTN</name>
<reference evidence="1 2" key="1">
    <citation type="submission" date="2016-02" db="EMBL/GenBank/DDBJ databases">
        <authorList>
            <person name="Teng J.L."/>
            <person name="Tang Y."/>
            <person name="Huang Y."/>
            <person name="Guo F."/>
            <person name="Wei W."/>
            <person name="Chen J.H."/>
            <person name="Wong S.Y."/>
            <person name="Lau S.K."/>
            <person name="Woo P.C."/>
        </authorList>
    </citation>
    <scope>NUCLEOTIDE SEQUENCE [LARGE SCALE GENOMIC DNA]</scope>
    <source>
        <strain evidence="1 2">JCM 13375</strain>
    </source>
</reference>
<evidence type="ECO:0000313" key="1">
    <source>
        <dbReference type="EMBL" id="KXP00906.1"/>
    </source>
</evidence>
<keyword evidence="2" id="KW-1185">Reference proteome</keyword>
<evidence type="ECO:0008006" key="3">
    <source>
        <dbReference type="Google" id="ProtNLM"/>
    </source>
</evidence>
<gene>
    <name evidence="1" type="ORF">AXK61_12925</name>
</gene>
<organism evidence="1 2">
    <name type="scientific">Tsukamurella pseudospumae</name>
    <dbReference type="NCBI Taxonomy" id="239498"/>
    <lineage>
        <taxon>Bacteria</taxon>
        <taxon>Bacillati</taxon>
        <taxon>Actinomycetota</taxon>
        <taxon>Actinomycetes</taxon>
        <taxon>Mycobacteriales</taxon>
        <taxon>Tsukamurellaceae</taxon>
        <taxon>Tsukamurella</taxon>
    </lineage>
</organism>
<dbReference type="Proteomes" id="UP000070409">
    <property type="component" value="Unassembled WGS sequence"/>
</dbReference>
<evidence type="ECO:0000313" key="2">
    <source>
        <dbReference type="Proteomes" id="UP000070409"/>
    </source>
</evidence>
<protein>
    <recommendedName>
        <fullName evidence="3">HK97 gp10 family phage protein</fullName>
    </recommendedName>
</protein>
<dbReference type="InterPro" id="IPR010064">
    <property type="entry name" value="HK97-gp10_tail"/>
</dbReference>